<comment type="pathway">
    <text evidence="2">Amino-acid biosynthesis; L-serine biosynthesis; L-serine from 3-phospho-D-glycerate: step 1/3.</text>
</comment>
<dbReference type="InterPro" id="IPR006139">
    <property type="entry name" value="D-isomer_2_OHA_DH_cat_dom"/>
</dbReference>
<dbReference type="InterPro" id="IPR050857">
    <property type="entry name" value="D-2-hydroxyacid_DH"/>
</dbReference>
<dbReference type="GO" id="GO:0047545">
    <property type="term" value="F:(S)-2-hydroxyglutarate dehydrogenase activity"/>
    <property type="evidence" value="ECO:0007669"/>
    <property type="project" value="UniProtKB-ARBA"/>
</dbReference>
<dbReference type="NCBIfam" id="NF008759">
    <property type="entry name" value="PRK11790.1"/>
    <property type="match status" value="1"/>
</dbReference>
<evidence type="ECO:0000256" key="2">
    <source>
        <dbReference type="ARBA" id="ARBA00005216"/>
    </source>
</evidence>
<dbReference type="InterPro" id="IPR054480">
    <property type="entry name" value="AHAS_small-like_ACT"/>
</dbReference>
<evidence type="ECO:0000256" key="8">
    <source>
        <dbReference type="ARBA" id="ARBA00023002"/>
    </source>
</evidence>
<sequence>MTRALLLENPHKVADEIFARHGIEVQRVSGALDESELLHALEGVEYIGIRSKTTLSRKVLEAHPQIQAIGAFCIGTNQIDLAAATELGISVFNAPYSNTRSVVELAIGEIIDLSRRVTVKNSRLHRGLWDKSADGAHEVRGHTLGIIGYGNIGTQLSVLAEAMGLNVIFYDTAERLALGNATQMPTMESVLREADVVSLHVDGRPSNTKMFGAQEFAMMKPGAMFINLSRGHIVDIDALHDALVSGHLSGAAVDVFPTEPKKNGDPFTSPLAKLDNVILTPHIGGSTEEAQYDIGRFVAHKLADYRRTGSTDMSVNLPNLQLSASEESRYRIRLIHRNTPGVLALVNRTFAETGANIGAQILGTSGQTGYALTDINSELPIEAIEEIRSMKDTIRLTITRL</sequence>
<evidence type="ECO:0000256" key="5">
    <source>
        <dbReference type="ARBA" id="ARBA00013143"/>
    </source>
</evidence>
<keyword evidence="7" id="KW-0028">Amino-acid biosynthesis</keyword>
<evidence type="ECO:0000256" key="3">
    <source>
        <dbReference type="ARBA" id="ARBA00005854"/>
    </source>
</evidence>
<dbReference type="SUPFAM" id="SSF52283">
    <property type="entry name" value="Formate/glycerate dehydrogenase catalytic domain-like"/>
    <property type="match status" value="1"/>
</dbReference>
<dbReference type="InterPro" id="IPR002912">
    <property type="entry name" value="ACT_dom"/>
</dbReference>
<keyword evidence="10" id="KW-0718">Serine biosynthesis</keyword>
<dbReference type="InterPro" id="IPR045865">
    <property type="entry name" value="ACT-like_dom_sf"/>
</dbReference>
<dbReference type="SUPFAM" id="SSF51735">
    <property type="entry name" value="NAD(P)-binding Rossmann-fold domains"/>
    <property type="match status" value="1"/>
</dbReference>
<proteinExistence type="inferred from homology"/>
<dbReference type="InterPro" id="IPR029753">
    <property type="entry name" value="D-isomer_DH_CS"/>
</dbReference>
<dbReference type="RefSeq" id="WP_184452355.1">
    <property type="nucleotide sequence ID" value="NZ_JACHMK010000001.1"/>
</dbReference>
<dbReference type="InterPro" id="IPR036291">
    <property type="entry name" value="NAD(P)-bd_dom_sf"/>
</dbReference>
<dbReference type="Gene3D" id="3.30.70.260">
    <property type="match status" value="1"/>
</dbReference>
<dbReference type="PROSITE" id="PS51671">
    <property type="entry name" value="ACT"/>
    <property type="match status" value="1"/>
</dbReference>
<dbReference type="SUPFAM" id="SSF55021">
    <property type="entry name" value="ACT-like"/>
    <property type="match status" value="1"/>
</dbReference>
<dbReference type="EMBL" id="JACHMK010000001">
    <property type="protein sequence ID" value="MBB6334439.1"/>
    <property type="molecule type" value="Genomic_DNA"/>
</dbReference>
<evidence type="ECO:0000313" key="17">
    <source>
        <dbReference type="Proteomes" id="UP000617426"/>
    </source>
</evidence>
<comment type="catalytic activity">
    <reaction evidence="12">
        <text>(R)-2-hydroxyglutarate + NAD(+) = 2-oxoglutarate + NADH + H(+)</text>
        <dbReference type="Rhea" id="RHEA:49612"/>
        <dbReference type="ChEBI" id="CHEBI:15378"/>
        <dbReference type="ChEBI" id="CHEBI:15801"/>
        <dbReference type="ChEBI" id="CHEBI:16810"/>
        <dbReference type="ChEBI" id="CHEBI:57540"/>
        <dbReference type="ChEBI" id="CHEBI:57945"/>
        <dbReference type="EC" id="1.1.1.399"/>
    </reaction>
</comment>
<evidence type="ECO:0000256" key="12">
    <source>
        <dbReference type="ARBA" id="ARBA00048126"/>
    </source>
</evidence>
<keyword evidence="9" id="KW-0520">NAD</keyword>
<dbReference type="Pfam" id="PF00389">
    <property type="entry name" value="2-Hacid_dh"/>
    <property type="match status" value="1"/>
</dbReference>
<dbReference type="EC" id="1.1.1.399" evidence="4"/>
<dbReference type="GO" id="GO:0004617">
    <property type="term" value="F:phosphoglycerate dehydrogenase activity"/>
    <property type="evidence" value="ECO:0007669"/>
    <property type="project" value="UniProtKB-EC"/>
</dbReference>
<dbReference type="GO" id="GO:0051287">
    <property type="term" value="F:NAD binding"/>
    <property type="evidence" value="ECO:0007669"/>
    <property type="project" value="InterPro"/>
</dbReference>
<dbReference type="PANTHER" id="PTHR42789">
    <property type="entry name" value="D-ISOMER SPECIFIC 2-HYDROXYACID DEHYDROGENASE FAMILY PROTEIN (AFU_ORTHOLOGUE AFUA_6G10090)"/>
    <property type="match status" value="1"/>
</dbReference>
<keyword evidence="17" id="KW-1185">Reference proteome</keyword>
<keyword evidence="8 14" id="KW-0560">Oxidoreductase</keyword>
<evidence type="ECO:0000256" key="7">
    <source>
        <dbReference type="ARBA" id="ARBA00022605"/>
    </source>
</evidence>
<dbReference type="Pfam" id="PF02826">
    <property type="entry name" value="2-Hacid_dh_C"/>
    <property type="match status" value="1"/>
</dbReference>
<evidence type="ECO:0000256" key="4">
    <source>
        <dbReference type="ARBA" id="ARBA00013001"/>
    </source>
</evidence>
<evidence type="ECO:0000313" key="16">
    <source>
        <dbReference type="EMBL" id="MBB6334439.1"/>
    </source>
</evidence>
<dbReference type="PANTHER" id="PTHR42789:SF1">
    <property type="entry name" value="D-ISOMER SPECIFIC 2-HYDROXYACID DEHYDROGENASE FAMILY PROTEIN (AFU_ORTHOLOGUE AFUA_6G10090)"/>
    <property type="match status" value="1"/>
</dbReference>
<comment type="caution">
    <text evidence="16">The sequence shown here is derived from an EMBL/GenBank/DDBJ whole genome shotgun (WGS) entry which is preliminary data.</text>
</comment>
<evidence type="ECO:0000256" key="14">
    <source>
        <dbReference type="RuleBase" id="RU003719"/>
    </source>
</evidence>
<name>A0A923E6I5_9ACTO</name>
<comment type="function">
    <text evidence="1">Catalyzes the reversible oxidation of 3-phospho-D-glycerate to 3-phosphonooxypyruvate, the first step of the phosphorylated L-serine biosynthesis pathway. Also catalyzes the reversible oxidation of 2-hydroxyglutarate to 2-oxoglutarate.</text>
</comment>
<dbReference type="PROSITE" id="PS00065">
    <property type="entry name" value="D_2_HYDROXYACID_DH_1"/>
    <property type="match status" value="1"/>
</dbReference>
<dbReference type="Pfam" id="PF22629">
    <property type="entry name" value="ACT_AHAS_ss"/>
    <property type="match status" value="1"/>
</dbReference>
<dbReference type="Proteomes" id="UP000617426">
    <property type="component" value="Unassembled WGS sequence"/>
</dbReference>
<dbReference type="AlphaFoldDB" id="A0A923E6I5"/>
<dbReference type="CDD" id="cd12176">
    <property type="entry name" value="PGDH_3"/>
    <property type="match status" value="1"/>
</dbReference>
<evidence type="ECO:0000256" key="11">
    <source>
        <dbReference type="ARBA" id="ARBA00030455"/>
    </source>
</evidence>
<evidence type="ECO:0000256" key="6">
    <source>
        <dbReference type="ARBA" id="ARBA00021582"/>
    </source>
</evidence>
<dbReference type="InterPro" id="IPR029752">
    <property type="entry name" value="D-isomer_DH_CS1"/>
</dbReference>
<dbReference type="EC" id="1.1.1.95" evidence="5"/>
<dbReference type="GO" id="GO:0006564">
    <property type="term" value="P:L-serine biosynthetic process"/>
    <property type="evidence" value="ECO:0007669"/>
    <property type="project" value="UniProtKB-KW"/>
</dbReference>
<comment type="catalytic activity">
    <reaction evidence="13">
        <text>(2R)-3-phosphoglycerate + NAD(+) = 3-phosphooxypyruvate + NADH + H(+)</text>
        <dbReference type="Rhea" id="RHEA:12641"/>
        <dbReference type="ChEBI" id="CHEBI:15378"/>
        <dbReference type="ChEBI" id="CHEBI:18110"/>
        <dbReference type="ChEBI" id="CHEBI:57540"/>
        <dbReference type="ChEBI" id="CHEBI:57945"/>
        <dbReference type="ChEBI" id="CHEBI:58272"/>
        <dbReference type="EC" id="1.1.1.95"/>
    </reaction>
</comment>
<dbReference type="FunFam" id="3.40.50.720:FF:000041">
    <property type="entry name" value="D-3-phosphoglycerate dehydrogenase"/>
    <property type="match status" value="1"/>
</dbReference>
<dbReference type="InterPro" id="IPR006140">
    <property type="entry name" value="D-isomer_DH_NAD-bd"/>
</dbReference>
<evidence type="ECO:0000256" key="10">
    <source>
        <dbReference type="ARBA" id="ARBA00023299"/>
    </source>
</evidence>
<reference evidence="16" key="1">
    <citation type="submission" date="2020-08" db="EMBL/GenBank/DDBJ databases">
        <title>Sequencing the genomes of 1000 actinobacteria strains.</title>
        <authorList>
            <person name="Klenk H.-P."/>
        </authorList>
    </citation>
    <scope>NUCLEOTIDE SEQUENCE</scope>
    <source>
        <strain evidence="16">DSM 10695</strain>
    </source>
</reference>
<dbReference type="Gene3D" id="3.40.50.720">
    <property type="entry name" value="NAD(P)-binding Rossmann-like Domain"/>
    <property type="match status" value="2"/>
</dbReference>
<accession>A0A923E6I5</accession>
<dbReference type="PROSITE" id="PS00671">
    <property type="entry name" value="D_2_HYDROXYACID_DH_3"/>
    <property type="match status" value="1"/>
</dbReference>
<gene>
    <name evidence="16" type="ORF">HD592_001004</name>
</gene>
<comment type="similarity">
    <text evidence="3 14">Belongs to the D-isomer specific 2-hydroxyacid dehydrogenase family.</text>
</comment>
<dbReference type="GeneID" id="85978038"/>
<protein>
    <recommendedName>
        <fullName evidence="6">D-3-phosphoglycerate dehydrogenase</fullName>
        <ecNumber evidence="4">1.1.1.399</ecNumber>
        <ecNumber evidence="5">1.1.1.95</ecNumber>
    </recommendedName>
    <alternativeName>
        <fullName evidence="11">2-oxoglutarate reductase</fullName>
    </alternativeName>
</protein>
<organism evidence="16 17">
    <name type="scientific">Schaalia hyovaginalis</name>
    <dbReference type="NCBI Taxonomy" id="29316"/>
    <lineage>
        <taxon>Bacteria</taxon>
        <taxon>Bacillati</taxon>
        <taxon>Actinomycetota</taxon>
        <taxon>Actinomycetes</taxon>
        <taxon>Actinomycetales</taxon>
        <taxon>Actinomycetaceae</taxon>
        <taxon>Schaalia</taxon>
    </lineage>
</organism>
<feature type="domain" description="ACT" evidence="15">
    <location>
        <begin position="331"/>
        <end position="401"/>
    </location>
</feature>
<evidence type="ECO:0000256" key="1">
    <source>
        <dbReference type="ARBA" id="ARBA00003800"/>
    </source>
</evidence>
<evidence type="ECO:0000256" key="9">
    <source>
        <dbReference type="ARBA" id="ARBA00023027"/>
    </source>
</evidence>
<evidence type="ECO:0000256" key="13">
    <source>
        <dbReference type="ARBA" id="ARBA00048731"/>
    </source>
</evidence>
<evidence type="ECO:0000259" key="15">
    <source>
        <dbReference type="PROSITE" id="PS51671"/>
    </source>
</evidence>